<reference evidence="6" key="2">
    <citation type="submission" date="2025-09" db="UniProtKB">
        <authorList>
            <consortium name="Ensembl"/>
        </authorList>
    </citation>
    <scope>IDENTIFICATION</scope>
</reference>
<comment type="subcellular location">
    <subcellularLocation>
        <location evidence="1">Membrane</location>
        <topology evidence="1">Single-pass membrane protein</topology>
    </subcellularLocation>
</comment>
<dbReference type="PANTHER" id="PTHR36982">
    <property type="entry name" value="CLCA DOMAIN-CONTAINING PROTEIN"/>
    <property type="match status" value="1"/>
</dbReference>
<keyword evidence="4 5" id="KW-0472">Membrane</keyword>
<feature type="transmembrane region" description="Helical" evidence="5">
    <location>
        <begin position="33"/>
        <end position="55"/>
    </location>
</feature>
<dbReference type="InterPro" id="IPR031671">
    <property type="entry name" value="SMIM5/18/22"/>
</dbReference>
<evidence type="ECO:0000256" key="2">
    <source>
        <dbReference type="ARBA" id="ARBA00022692"/>
    </source>
</evidence>
<dbReference type="OMA" id="CGCCDDE"/>
<proteinExistence type="predicted"/>
<keyword evidence="7" id="KW-1185">Reference proteome</keyword>
<dbReference type="Ensembl" id="ENSHCOT00000021593.1">
    <property type="protein sequence ID" value="ENSHCOP00000014073.1"/>
    <property type="gene ID" value="ENSHCOG00000017337.1"/>
</dbReference>
<evidence type="ECO:0000256" key="1">
    <source>
        <dbReference type="ARBA" id="ARBA00004167"/>
    </source>
</evidence>
<dbReference type="GO" id="GO:0016020">
    <property type="term" value="C:membrane"/>
    <property type="evidence" value="ECO:0007669"/>
    <property type="project" value="UniProtKB-SubCell"/>
</dbReference>
<keyword evidence="2 5" id="KW-0812">Transmembrane</keyword>
<sequence>MGQRNTQEDFESQFNDVISRLESKQFFQSEWDIGFAVVFLVFIGLIVLLVLLVLIRCCCCCCCDEKVKKKNTQSTRVVDLSHTWWKLEQHP</sequence>
<evidence type="ECO:0000313" key="6">
    <source>
        <dbReference type="Ensembl" id="ENSHCOP00000014073.1"/>
    </source>
</evidence>
<dbReference type="Pfam" id="PF15831">
    <property type="entry name" value="SMIM5_18_22"/>
    <property type="match status" value="1"/>
</dbReference>
<keyword evidence="3 5" id="KW-1133">Transmembrane helix</keyword>
<evidence type="ECO:0000256" key="4">
    <source>
        <dbReference type="ARBA" id="ARBA00023136"/>
    </source>
</evidence>
<dbReference type="InterPro" id="IPR053081">
    <property type="entry name" value="SIM_Modulators"/>
</dbReference>
<evidence type="ECO:0000256" key="5">
    <source>
        <dbReference type="SAM" id="Phobius"/>
    </source>
</evidence>
<dbReference type="AlphaFoldDB" id="A0A3Q2YAA2"/>
<evidence type="ECO:0008006" key="8">
    <source>
        <dbReference type="Google" id="ProtNLM"/>
    </source>
</evidence>
<dbReference type="GeneTree" id="ENSGT00940000171636"/>
<evidence type="ECO:0000256" key="3">
    <source>
        <dbReference type="ARBA" id="ARBA00022989"/>
    </source>
</evidence>
<accession>A0A3Q2YAA2</accession>
<evidence type="ECO:0000313" key="7">
    <source>
        <dbReference type="Proteomes" id="UP000264820"/>
    </source>
</evidence>
<organism evidence="6 7">
    <name type="scientific">Hippocampus comes</name>
    <name type="common">Tiger tail seahorse</name>
    <dbReference type="NCBI Taxonomy" id="109280"/>
    <lineage>
        <taxon>Eukaryota</taxon>
        <taxon>Metazoa</taxon>
        <taxon>Chordata</taxon>
        <taxon>Craniata</taxon>
        <taxon>Vertebrata</taxon>
        <taxon>Euteleostomi</taxon>
        <taxon>Actinopterygii</taxon>
        <taxon>Neopterygii</taxon>
        <taxon>Teleostei</taxon>
        <taxon>Neoteleostei</taxon>
        <taxon>Acanthomorphata</taxon>
        <taxon>Syngnathiaria</taxon>
        <taxon>Syngnathiformes</taxon>
        <taxon>Syngnathoidei</taxon>
        <taxon>Syngnathidae</taxon>
        <taxon>Hippocampus</taxon>
    </lineage>
</organism>
<reference evidence="6" key="1">
    <citation type="submission" date="2025-08" db="UniProtKB">
        <authorList>
            <consortium name="Ensembl"/>
        </authorList>
    </citation>
    <scope>IDENTIFICATION</scope>
</reference>
<dbReference type="Proteomes" id="UP000264820">
    <property type="component" value="Unplaced"/>
</dbReference>
<dbReference type="PANTHER" id="PTHR36982:SF3">
    <property type="entry name" value="SMALL INTEGRAL MEMBRANE PROTEIN 22"/>
    <property type="match status" value="1"/>
</dbReference>
<protein>
    <recommendedName>
        <fullName evidence="8">Small integral membrane protein 22</fullName>
    </recommendedName>
</protein>
<dbReference type="GO" id="GO:0042127">
    <property type="term" value="P:regulation of cell population proliferation"/>
    <property type="evidence" value="ECO:0007669"/>
    <property type="project" value="TreeGrafter"/>
</dbReference>
<name>A0A3Q2YAA2_HIPCM</name>